<dbReference type="SUPFAM" id="SSF55874">
    <property type="entry name" value="ATPase domain of HSP90 chaperone/DNA topoisomerase II/histidine kinase"/>
    <property type="match status" value="1"/>
</dbReference>
<dbReference type="PANTHER" id="PTHR41523">
    <property type="entry name" value="TWO-COMPONENT SYSTEM SENSOR PROTEIN"/>
    <property type="match status" value="1"/>
</dbReference>
<evidence type="ECO:0000256" key="5">
    <source>
        <dbReference type="ARBA" id="ARBA00022741"/>
    </source>
</evidence>
<dbReference type="SMART" id="SM00387">
    <property type="entry name" value="HATPase_c"/>
    <property type="match status" value="1"/>
</dbReference>
<evidence type="ECO:0000256" key="8">
    <source>
        <dbReference type="ARBA" id="ARBA00023012"/>
    </source>
</evidence>
<dbReference type="Gene3D" id="3.30.450.20">
    <property type="entry name" value="PAS domain"/>
    <property type="match status" value="1"/>
</dbReference>
<proteinExistence type="predicted"/>
<dbReference type="GO" id="GO:0005524">
    <property type="term" value="F:ATP binding"/>
    <property type="evidence" value="ECO:0007669"/>
    <property type="project" value="UniProtKB-KW"/>
</dbReference>
<name>A0A9D1PQI6_9BACI</name>
<dbReference type="Pfam" id="PF02518">
    <property type="entry name" value="HATPase_c"/>
    <property type="match status" value="1"/>
</dbReference>
<keyword evidence="8" id="KW-0902">Two-component regulatory system</keyword>
<evidence type="ECO:0000259" key="9">
    <source>
        <dbReference type="PROSITE" id="PS50109"/>
    </source>
</evidence>
<keyword evidence="4" id="KW-0808">Transferase</keyword>
<comment type="catalytic activity">
    <reaction evidence="1">
        <text>ATP + protein L-histidine = ADP + protein N-phospho-L-histidine.</text>
        <dbReference type="EC" id="2.7.13.3"/>
    </reaction>
</comment>
<sequence length="486" mass="55568">MIVKTKEICEKKTNLTASDIEEILKIAATMDKFAELSQSYMFIDCLSKNHEHAIVVAEAYPQDDIPLYTKSVLGKDVFEIFEPGVFYSFRKGEKSIIKNAINQEGRNVHQTVIPIKNKENKIIAVLIEEKEVEFTKNIHLEESNLSIPTQVLDIILSYDNSSIPIVSDLLMEMFILTNHEHALIYANPVGVKFLVEMSGTNKIYQENITELLPFLKEIYDENDEDVYVFERTIERKSLVIKKIKLKHTKNNMNTLLIIQDLTELKMKEKELSMKSIMIEEIHHRVKNNLQTIASLLRLQMHQSNLHDNQEHFEVALNRIFSISAVYELILSNDDSSSELVNIVELTRKVCSKLVINSVYKNIDLIIQTNDHIIFTSQKKAVSISLIINELVQNILKHAFQPEEEGDIRIEFHVNEDVIEIHVIDNGIGMKDVQPSLGLNIVRNLVESDLEGEFAFLSTALGTHALISFKKSPEVRVSGEEDIISGR</sequence>
<evidence type="ECO:0000313" key="10">
    <source>
        <dbReference type="EMBL" id="HIV75713.1"/>
    </source>
</evidence>
<dbReference type="InterPro" id="IPR003594">
    <property type="entry name" value="HATPase_dom"/>
</dbReference>
<evidence type="ECO:0000256" key="2">
    <source>
        <dbReference type="ARBA" id="ARBA00012438"/>
    </source>
</evidence>
<gene>
    <name evidence="10" type="ORF">H9895_11620</name>
</gene>
<dbReference type="PANTHER" id="PTHR41523:SF8">
    <property type="entry name" value="ETHYLENE RESPONSE SENSOR PROTEIN"/>
    <property type="match status" value="1"/>
</dbReference>
<keyword evidence="5" id="KW-0547">Nucleotide-binding</keyword>
<evidence type="ECO:0000256" key="6">
    <source>
        <dbReference type="ARBA" id="ARBA00022777"/>
    </source>
</evidence>
<keyword evidence="3" id="KW-0597">Phosphoprotein</keyword>
<keyword evidence="7" id="KW-0067">ATP-binding</keyword>
<dbReference type="GO" id="GO:0004673">
    <property type="term" value="F:protein histidine kinase activity"/>
    <property type="evidence" value="ECO:0007669"/>
    <property type="project" value="UniProtKB-EC"/>
</dbReference>
<dbReference type="InterPro" id="IPR022066">
    <property type="entry name" value="PdtaS_GAF"/>
</dbReference>
<evidence type="ECO:0000256" key="4">
    <source>
        <dbReference type="ARBA" id="ARBA00022679"/>
    </source>
</evidence>
<evidence type="ECO:0000256" key="1">
    <source>
        <dbReference type="ARBA" id="ARBA00000085"/>
    </source>
</evidence>
<feature type="domain" description="Histidine kinase" evidence="9">
    <location>
        <begin position="280"/>
        <end position="472"/>
    </location>
</feature>
<dbReference type="Proteomes" id="UP000823937">
    <property type="component" value="Unassembled WGS sequence"/>
</dbReference>
<dbReference type="GO" id="GO:0000160">
    <property type="term" value="P:phosphorelay signal transduction system"/>
    <property type="evidence" value="ECO:0007669"/>
    <property type="project" value="UniProtKB-KW"/>
</dbReference>
<dbReference type="Gene3D" id="3.30.565.10">
    <property type="entry name" value="Histidine kinase-like ATPase, C-terminal domain"/>
    <property type="match status" value="1"/>
</dbReference>
<keyword evidence="6 10" id="KW-0418">Kinase</keyword>
<dbReference type="Pfam" id="PF07568">
    <property type="entry name" value="HisKA_2"/>
    <property type="match status" value="1"/>
</dbReference>
<dbReference type="PROSITE" id="PS50109">
    <property type="entry name" value="HIS_KIN"/>
    <property type="match status" value="1"/>
</dbReference>
<accession>A0A9D1PQI6</accession>
<evidence type="ECO:0000256" key="3">
    <source>
        <dbReference type="ARBA" id="ARBA00022553"/>
    </source>
</evidence>
<dbReference type="Pfam" id="PF12282">
    <property type="entry name" value="GAF_PdtaS"/>
    <property type="match status" value="1"/>
</dbReference>
<comment type="caution">
    <text evidence="10">The sequence shown here is derived from an EMBL/GenBank/DDBJ whole genome shotgun (WGS) entry which is preliminary data.</text>
</comment>
<evidence type="ECO:0000256" key="7">
    <source>
        <dbReference type="ARBA" id="ARBA00022840"/>
    </source>
</evidence>
<reference evidence="10" key="2">
    <citation type="submission" date="2021-04" db="EMBL/GenBank/DDBJ databases">
        <authorList>
            <person name="Gilroy R."/>
        </authorList>
    </citation>
    <scope>NUCLEOTIDE SEQUENCE</scope>
    <source>
        <strain evidence="10">CHK169-2315</strain>
    </source>
</reference>
<dbReference type="EC" id="2.7.13.3" evidence="2"/>
<dbReference type="AlphaFoldDB" id="A0A9D1PQI6"/>
<dbReference type="InterPro" id="IPR036890">
    <property type="entry name" value="HATPase_C_sf"/>
</dbReference>
<dbReference type="InterPro" id="IPR005467">
    <property type="entry name" value="His_kinase_dom"/>
</dbReference>
<reference evidence="10" key="1">
    <citation type="journal article" date="2021" name="PeerJ">
        <title>Extensive microbial diversity within the chicken gut microbiome revealed by metagenomics and culture.</title>
        <authorList>
            <person name="Gilroy R."/>
            <person name="Ravi A."/>
            <person name="Getino M."/>
            <person name="Pursley I."/>
            <person name="Horton D.L."/>
            <person name="Alikhan N.F."/>
            <person name="Baker D."/>
            <person name="Gharbi K."/>
            <person name="Hall N."/>
            <person name="Watson M."/>
            <person name="Adriaenssens E.M."/>
            <person name="Foster-Nyarko E."/>
            <person name="Jarju S."/>
            <person name="Secka A."/>
            <person name="Antonio M."/>
            <person name="Oren A."/>
            <person name="Chaudhuri R.R."/>
            <person name="La Ragione R."/>
            <person name="Hildebrand F."/>
            <person name="Pallen M.J."/>
        </authorList>
    </citation>
    <scope>NUCLEOTIDE SEQUENCE</scope>
    <source>
        <strain evidence="10">CHK169-2315</strain>
    </source>
</reference>
<organism evidence="10 11">
    <name type="scientific">Candidatus Pseudogracilibacillus intestinigallinarum</name>
    <dbReference type="NCBI Taxonomy" id="2838742"/>
    <lineage>
        <taxon>Bacteria</taxon>
        <taxon>Bacillati</taxon>
        <taxon>Bacillota</taxon>
        <taxon>Bacilli</taxon>
        <taxon>Bacillales</taxon>
        <taxon>Bacillaceae</taxon>
        <taxon>Pseudogracilibacillus</taxon>
    </lineage>
</organism>
<evidence type="ECO:0000313" key="11">
    <source>
        <dbReference type="Proteomes" id="UP000823937"/>
    </source>
</evidence>
<protein>
    <recommendedName>
        <fullName evidence="2">histidine kinase</fullName>
        <ecNumber evidence="2">2.7.13.3</ecNumber>
    </recommendedName>
</protein>
<dbReference type="EMBL" id="DXHX01000167">
    <property type="protein sequence ID" value="HIV75713.1"/>
    <property type="molecule type" value="Genomic_DNA"/>
</dbReference>
<dbReference type="Gene3D" id="3.30.450.280">
    <property type="entry name" value="GAF domain"/>
    <property type="match status" value="1"/>
</dbReference>
<dbReference type="InterPro" id="IPR038424">
    <property type="entry name" value="H_kinase_PdtaS_GAF_sf"/>
</dbReference>
<dbReference type="InterPro" id="IPR011495">
    <property type="entry name" value="Sig_transdc_His_kin_sub2_dim/P"/>
</dbReference>